<name>A0A7W4VXT0_9ACTN</name>
<keyword evidence="6" id="KW-0812">Transmembrane</keyword>
<dbReference type="EMBL" id="JACHWR010000002">
    <property type="protein sequence ID" value="MBB3043781.1"/>
    <property type="molecule type" value="Genomic_DNA"/>
</dbReference>
<dbReference type="SUPFAM" id="SSF47384">
    <property type="entry name" value="Homodimeric domain of signal transducing histidine kinase"/>
    <property type="match status" value="1"/>
</dbReference>
<dbReference type="AlphaFoldDB" id="A0A7W4VXT0"/>
<evidence type="ECO:0000256" key="10">
    <source>
        <dbReference type="SAM" id="Coils"/>
    </source>
</evidence>
<organism evidence="14 15">
    <name type="scientific">Nocardioides soli</name>
    <dbReference type="NCBI Taxonomy" id="1036020"/>
    <lineage>
        <taxon>Bacteria</taxon>
        <taxon>Bacillati</taxon>
        <taxon>Actinomycetota</taxon>
        <taxon>Actinomycetes</taxon>
        <taxon>Propionibacteriales</taxon>
        <taxon>Nocardioidaceae</taxon>
        <taxon>Nocardioides</taxon>
    </lineage>
</organism>
<evidence type="ECO:0000256" key="8">
    <source>
        <dbReference type="ARBA" id="ARBA00022989"/>
    </source>
</evidence>
<comment type="subcellular location">
    <subcellularLocation>
        <location evidence="2">Cell membrane</location>
    </subcellularLocation>
</comment>
<feature type="coiled-coil region" evidence="10">
    <location>
        <begin position="271"/>
        <end position="298"/>
    </location>
</feature>
<dbReference type="Pfam" id="PF00512">
    <property type="entry name" value="HisKA"/>
    <property type="match status" value="1"/>
</dbReference>
<evidence type="ECO:0000256" key="6">
    <source>
        <dbReference type="ARBA" id="ARBA00022692"/>
    </source>
</evidence>
<feature type="domain" description="Histidine kinase" evidence="12">
    <location>
        <begin position="246"/>
        <end position="447"/>
    </location>
</feature>
<evidence type="ECO:0000313" key="15">
    <source>
        <dbReference type="Proteomes" id="UP000589626"/>
    </source>
</evidence>
<dbReference type="GO" id="GO:0000155">
    <property type="term" value="F:phosphorelay sensor kinase activity"/>
    <property type="evidence" value="ECO:0007669"/>
    <property type="project" value="InterPro"/>
</dbReference>
<dbReference type="Gene3D" id="1.10.287.130">
    <property type="match status" value="1"/>
</dbReference>
<feature type="region of interest" description="Disordered" evidence="11">
    <location>
        <begin position="84"/>
        <end position="121"/>
    </location>
</feature>
<dbReference type="SMART" id="SM00388">
    <property type="entry name" value="HisKA"/>
    <property type="match status" value="1"/>
</dbReference>
<dbReference type="RefSeq" id="WP_183593554.1">
    <property type="nucleotide sequence ID" value="NZ_JACHWR010000002.1"/>
</dbReference>
<comment type="caution">
    <text evidence="14">The sequence shown here is derived from an EMBL/GenBank/DDBJ whole genome shotgun (WGS) entry which is preliminary data.</text>
</comment>
<keyword evidence="5" id="KW-0808">Transferase</keyword>
<dbReference type="Pfam" id="PF02518">
    <property type="entry name" value="HATPase_c"/>
    <property type="match status" value="1"/>
</dbReference>
<dbReference type="InterPro" id="IPR036890">
    <property type="entry name" value="HATPase_C_sf"/>
</dbReference>
<dbReference type="InterPro" id="IPR003594">
    <property type="entry name" value="HATPase_dom"/>
</dbReference>
<dbReference type="InterPro" id="IPR050428">
    <property type="entry name" value="TCS_sensor_his_kinase"/>
</dbReference>
<dbReference type="SMART" id="SM00387">
    <property type="entry name" value="HATPase_c"/>
    <property type="match status" value="1"/>
</dbReference>
<comment type="catalytic activity">
    <reaction evidence="1">
        <text>ATP + protein L-histidine = ADP + protein N-phospho-L-histidine.</text>
        <dbReference type="EC" id="2.7.13.3"/>
    </reaction>
</comment>
<evidence type="ECO:0000256" key="4">
    <source>
        <dbReference type="ARBA" id="ARBA00022553"/>
    </source>
</evidence>
<sequence>MSLRGRIVSLTVGAALAVLLLFAIPLLLLEQRSAAQDVEQAAVEAARGVADYVSASDATRADVEAYVDRVNDREDAAPVAVTLPDGTSYGAELPGVDTLRAAPPDDDGDGDRDGPFLRQSGADVDAVDGGRLVRVDVRTPGGPTSVLAFASDADVRSTVTARALPLAGAAAALLLIVGVAAELVSRRLVRDLDRTADLAGTIAAGDDVAQVPEIGPPEVRRVAHALNGLAGRIDELLAAERETAADMSHRLRTPLTALRLDVESLPGGEDRELLERHVDNLERTLTAVIHQARRSEREGTRAGCRPGPVAAAAAAYWRPLIEDQGRSMEVAIAPDLPEVRCAADDLRAAIDALLENAVAHTPDATPVAVWARRDGDRPGHVLIEVCDRGPGFDADAVRRGRSDRGSTGLGLDIAAACARASGGVLSVLRADRDGIAWTVVRLRLGPA</sequence>
<dbReference type="InterPro" id="IPR036097">
    <property type="entry name" value="HisK_dim/P_sf"/>
</dbReference>
<evidence type="ECO:0000259" key="13">
    <source>
        <dbReference type="PROSITE" id="PS50885"/>
    </source>
</evidence>
<dbReference type="SMART" id="SM00304">
    <property type="entry name" value="HAMP"/>
    <property type="match status" value="1"/>
</dbReference>
<dbReference type="EC" id="2.7.13.3" evidence="3"/>
<gene>
    <name evidence="14" type="ORF">FHU40_003599</name>
</gene>
<keyword evidence="9" id="KW-0902">Two-component regulatory system</keyword>
<dbReference type="Gene3D" id="3.30.565.10">
    <property type="entry name" value="Histidine kinase-like ATPase, C-terminal domain"/>
    <property type="match status" value="1"/>
</dbReference>
<protein>
    <recommendedName>
        <fullName evidence="3">histidine kinase</fullName>
        <ecNumber evidence="3">2.7.13.3</ecNumber>
    </recommendedName>
</protein>
<evidence type="ECO:0000256" key="5">
    <source>
        <dbReference type="ARBA" id="ARBA00022679"/>
    </source>
</evidence>
<keyword evidence="8" id="KW-0472">Membrane</keyword>
<accession>A0A7W4VXT0</accession>
<evidence type="ECO:0000256" key="11">
    <source>
        <dbReference type="SAM" id="MobiDB-lite"/>
    </source>
</evidence>
<evidence type="ECO:0000256" key="9">
    <source>
        <dbReference type="ARBA" id="ARBA00023012"/>
    </source>
</evidence>
<keyword evidence="4" id="KW-0597">Phosphoprotein</keyword>
<dbReference type="InterPro" id="IPR005467">
    <property type="entry name" value="His_kinase_dom"/>
</dbReference>
<dbReference type="SUPFAM" id="SSF55874">
    <property type="entry name" value="ATPase domain of HSP90 chaperone/DNA topoisomerase II/histidine kinase"/>
    <property type="match status" value="1"/>
</dbReference>
<evidence type="ECO:0000256" key="1">
    <source>
        <dbReference type="ARBA" id="ARBA00000085"/>
    </source>
</evidence>
<reference evidence="14 15" key="1">
    <citation type="submission" date="2020-08" db="EMBL/GenBank/DDBJ databases">
        <title>Sequencing the genomes of 1000 actinobacteria strains.</title>
        <authorList>
            <person name="Klenk H.-P."/>
        </authorList>
    </citation>
    <scope>NUCLEOTIDE SEQUENCE [LARGE SCALE GENOMIC DNA]</scope>
    <source>
        <strain evidence="14 15">DSM 105498</strain>
    </source>
</reference>
<dbReference type="Pfam" id="PF00672">
    <property type="entry name" value="HAMP"/>
    <property type="match status" value="1"/>
</dbReference>
<proteinExistence type="predicted"/>
<dbReference type="InterPro" id="IPR003661">
    <property type="entry name" value="HisK_dim/P_dom"/>
</dbReference>
<keyword evidence="10" id="KW-0175">Coiled coil</keyword>
<evidence type="ECO:0000256" key="2">
    <source>
        <dbReference type="ARBA" id="ARBA00004236"/>
    </source>
</evidence>
<dbReference type="GO" id="GO:0005886">
    <property type="term" value="C:plasma membrane"/>
    <property type="evidence" value="ECO:0007669"/>
    <property type="project" value="UniProtKB-SubCell"/>
</dbReference>
<dbReference type="PANTHER" id="PTHR45436:SF5">
    <property type="entry name" value="SENSOR HISTIDINE KINASE TRCS"/>
    <property type="match status" value="1"/>
</dbReference>
<keyword evidence="15" id="KW-1185">Reference proteome</keyword>
<dbReference type="InterPro" id="IPR003660">
    <property type="entry name" value="HAMP_dom"/>
</dbReference>
<keyword evidence="7 14" id="KW-0418">Kinase</keyword>
<dbReference type="Proteomes" id="UP000589626">
    <property type="component" value="Unassembled WGS sequence"/>
</dbReference>
<dbReference type="PANTHER" id="PTHR45436">
    <property type="entry name" value="SENSOR HISTIDINE KINASE YKOH"/>
    <property type="match status" value="1"/>
</dbReference>
<dbReference type="CDD" id="cd00082">
    <property type="entry name" value="HisKA"/>
    <property type="match status" value="1"/>
</dbReference>
<dbReference type="PROSITE" id="PS50109">
    <property type="entry name" value="HIS_KIN"/>
    <property type="match status" value="1"/>
</dbReference>
<keyword evidence="8" id="KW-1133">Transmembrane helix</keyword>
<dbReference type="PROSITE" id="PS50885">
    <property type="entry name" value="HAMP"/>
    <property type="match status" value="1"/>
</dbReference>
<feature type="domain" description="HAMP" evidence="13">
    <location>
        <begin position="186"/>
        <end position="238"/>
    </location>
</feature>
<evidence type="ECO:0000256" key="7">
    <source>
        <dbReference type="ARBA" id="ARBA00022777"/>
    </source>
</evidence>
<evidence type="ECO:0000256" key="3">
    <source>
        <dbReference type="ARBA" id="ARBA00012438"/>
    </source>
</evidence>
<evidence type="ECO:0000313" key="14">
    <source>
        <dbReference type="EMBL" id="MBB3043781.1"/>
    </source>
</evidence>
<evidence type="ECO:0000259" key="12">
    <source>
        <dbReference type="PROSITE" id="PS50109"/>
    </source>
</evidence>